<sequence length="53" mass="6231">MKRFGQPESPTERRIFYRRPGPASVNFNAFGRHLMALLPTVVRALREFRNDQV</sequence>
<protein>
    <submittedName>
        <fullName evidence="1">Uncharacterized protein</fullName>
    </submittedName>
</protein>
<dbReference type="Proteomes" id="UP000587415">
    <property type="component" value="Unassembled WGS sequence"/>
</dbReference>
<evidence type="ECO:0000313" key="1">
    <source>
        <dbReference type="EMBL" id="NJC39828.1"/>
    </source>
</evidence>
<keyword evidence="2" id="KW-1185">Reference proteome</keyword>
<name>A0A7X5YH35_9CAUL</name>
<reference evidence="1 2" key="1">
    <citation type="submission" date="2020-03" db="EMBL/GenBank/DDBJ databases">
        <title>Genomic Encyclopedia of Type Strains, Phase IV (KMG-IV): sequencing the most valuable type-strain genomes for metagenomic binning, comparative biology and taxonomic classification.</title>
        <authorList>
            <person name="Goeker M."/>
        </authorList>
    </citation>
    <scope>NUCLEOTIDE SEQUENCE [LARGE SCALE GENOMIC DNA]</scope>
    <source>
        <strain evidence="1 2">DSM 4736</strain>
    </source>
</reference>
<dbReference type="RefSeq" id="WP_168044765.1">
    <property type="nucleotide sequence ID" value="NZ_JAATJM010000001.1"/>
</dbReference>
<accession>A0A7X5YH35</accession>
<organism evidence="1 2">
    <name type="scientific">Brevundimonas alba</name>
    <dbReference type="NCBI Taxonomy" id="74314"/>
    <lineage>
        <taxon>Bacteria</taxon>
        <taxon>Pseudomonadati</taxon>
        <taxon>Pseudomonadota</taxon>
        <taxon>Alphaproteobacteria</taxon>
        <taxon>Caulobacterales</taxon>
        <taxon>Caulobacteraceae</taxon>
        <taxon>Brevundimonas</taxon>
    </lineage>
</organism>
<proteinExistence type="predicted"/>
<dbReference type="AlphaFoldDB" id="A0A7X5YH35"/>
<evidence type="ECO:0000313" key="2">
    <source>
        <dbReference type="Proteomes" id="UP000587415"/>
    </source>
</evidence>
<gene>
    <name evidence="1" type="ORF">GGQ87_000086</name>
</gene>
<comment type="caution">
    <text evidence="1">The sequence shown here is derived from an EMBL/GenBank/DDBJ whole genome shotgun (WGS) entry which is preliminary data.</text>
</comment>
<dbReference type="EMBL" id="JAATJM010000001">
    <property type="protein sequence ID" value="NJC39828.1"/>
    <property type="molecule type" value="Genomic_DNA"/>
</dbReference>